<dbReference type="Gene3D" id="3.40.50.620">
    <property type="entry name" value="HUPs"/>
    <property type="match status" value="1"/>
</dbReference>
<comment type="function">
    <text evidence="1">Catalyzes the reversible adenylation of nicotinate mononucleotide (NaMN) to nicotinic acid adenine dinucleotide (NaAD).</text>
</comment>
<keyword evidence="5 12" id="KW-0808">Transferase</keyword>
<keyword evidence="9" id="KW-0520">NAD</keyword>
<name>A0A267MIE6_9FIRM</name>
<dbReference type="EC" id="2.7.7.18" evidence="3"/>
<evidence type="ECO:0000256" key="9">
    <source>
        <dbReference type="ARBA" id="ARBA00023027"/>
    </source>
</evidence>
<dbReference type="Pfam" id="PF01467">
    <property type="entry name" value="CTP_transf_like"/>
    <property type="match status" value="1"/>
</dbReference>
<keyword evidence="7" id="KW-0547">Nucleotide-binding</keyword>
<dbReference type="GO" id="GO:0004515">
    <property type="term" value="F:nicotinate-nucleotide adenylyltransferase activity"/>
    <property type="evidence" value="ECO:0007669"/>
    <property type="project" value="UniProtKB-EC"/>
</dbReference>
<dbReference type="SUPFAM" id="SSF109604">
    <property type="entry name" value="HD-domain/PDEase-like"/>
    <property type="match status" value="1"/>
</dbReference>
<dbReference type="RefSeq" id="WP_095133922.1">
    <property type="nucleotide sequence ID" value="NZ_NIBG01000009.1"/>
</dbReference>
<keyword evidence="13" id="KW-1185">Reference proteome</keyword>
<evidence type="ECO:0000256" key="8">
    <source>
        <dbReference type="ARBA" id="ARBA00022840"/>
    </source>
</evidence>
<dbReference type="PANTHER" id="PTHR39321">
    <property type="entry name" value="NICOTINATE-NUCLEOTIDE ADENYLYLTRANSFERASE-RELATED"/>
    <property type="match status" value="1"/>
</dbReference>
<dbReference type="PANTHER" id="PTHR39321:SF3">
    <property type="entry name" value="PHOSPHOPANTETHEINE ADENYLYLTRANSFERASE"/>
    <property type="match status" value="1"/>
</dbReference>
<evidence type="ECO:0000256" key="5">
    <source>
        <dbReference type="ARBA" id="ARBA00022679"/>
    </source>
</evidence>
<dbReference type="EMBL" id="NIBG01000009">
    <property type="protein sequence ID" value="PAB59192.1"/>
    <property type="molecule type" value="Genomic_DNA"/>
</dbReference>
<dbReference type="Proteomes" id="UP000216024">
    <property type="component" value="Unassembled WGS sequence"/>
</dbReference>
<evidence type="ECO:0000256" key="1">
    <source>
        <dbReference type="ARBA" id="ARBA00002324"/>
    </source>
</evidence>
<reference evidence="12 13" key="1">
    <citation type="submission" date="2017-06" db="EMBL/GenBank/DDBJ databases">
        <title>Draft genome sequence of anaerobic fermentative bacterium Anaeromicrobium sediminis DY2726D isolated from West Pacific Ocean sediments.</title>
        <authorList>
            <person name="Zeng X."/>
        </authorList>
    </citation>
    <scope>NUCLEOTIDE SEQUENCE [LARGE SCALE GENOMIC DNA]</scope>
    <source>
        <strain evidence="12 13">DY2726D</strain>
    </source>
</reference>
<comment type="pathway">
    <text evidence="2">Cofactor biosynthesis; NAD(+) biosynthesis; deamido-NAD(+) from nicotinate D-ribonucleotide: step 1/1.</text>
</comment>
<keyword evidence="4" id="KW-0662">Pyridine nucleotide biosynthesis</keyword>
<dbReference type="GO" id="GO:0009435">
    <property type="term" value="P:NAD+ biosynthetic process"/>
    <property type="evidence" value="ECO:0007669"/>
    <property type="project" value="InterPro"/>
</dbReference>
<comment type="catalytic activity">
    <reaction evidence="10">
        <text>nicotinate beta-D-ribonucleotide + ATP + H(+) = deamido-NAD(+) + diphosphate</text>
        <dbReference type="Rhea" id="RHEA:22860"/>
        <dbReference type="ChEBI" id="CHEBI:15378"/>
        <dbReference type="ChEBI" id="CHEBI:30616"/>
        <dbReference type="ChEBI" id="CHEBI:33019"/>
        <dbReference type="ChEBI" id="CHEBI:57502"/>
        <dbReference type="ChEBI" id="CHEBI:58437"/>
        <dbReference type="EC" id="2.7.7.18"/>
    </reaction>
</comment>
<dbReference type="SUPFAM" id="SSF52374">
    <property type="entry name" value="Nucleotidylyl transferase"/>
    <property type="match status" value="1"/>
</dbReference>
<dbReference type="InterPro" id="IPR004821">
    <property type="entry name" value="Cyt_trans-like"/>
</dbReference>
<protein>
    <recommendedName>
        <fullName evidence="3">nicotinate-nucleotide adenylyltransferase</fullName>
        <ecNumber evidence="3">2.7.7.18</ecNumber>
    </recommendedName>
</protein>
<evidence type="ECO:0000256" key="4">
    <source>
        <dbReference type="ARBA" id="ARBA00022642"/>
    </source>
</evidence>
<evidence type="ECO:0000259" key="11">
    <source>
        <dbReference type="Pfam" id="PF01467"/>
    </source>
</evidence>
<feature type="domain" description="Cytidyltransferase-like" evidence="11">
    <location>
        <begin position="924"/>
        <end position="1088"/>
    </location>
</feature>
<accession>A0A267MIE6</accession>
<evidence type="ECO:0000256" key="2">
    <source>
        <dbReference type="ARBA" id="ARBA00005019"/>
    </source>
</evidence>
<evidence type="ECO:0000313" key="13">
    <source>
        <dbReference type="Proteomes" id="UP000216024"/>
    </source>
</evidence>
<dbReference type="SUPFAM" id="SSF48371">
    <property type="entry name" value="ARM repeat"/>
    <property type="match status" value="1"/>
</dbReference>
<organism evidence="12 13">
    <name type="scientific">Anaeromicrobium sediminis</name>
    <dbReference type="NCBI Taxonomy" id="1478221"/>
    <lineage>
        <taxon>Bacteria</taxon>
        <taxon>Bacillati</taxon>
        <taxon>Bacillota</taxon>
        <taxon>Clostridia</taxon>
        <taxon>Peptostreptococcales</taxon>
        <taxon>Thermotaleaceae</taxon>
        <taxon>Anaeromicrobium</taxon>
    </lineage>
</organism>
<sequence>MSNITIQELYNSISHKLLDDSFLNKFSLNRDFVKNHIESNHFFLELSRIVSKKDYSCKGTLNLCKNMLIDLCIEHVPNNWLEYLYEFCLSKSFPHAVNITLNPKLDRASYIYLEVLRIISQFQKKSNDNTWQSKYPLNFLSRSEIRSLEDSSEYMKFIKSFNRQYVYELMKLNQEVKGFSTIDHICGVHYLAMYIARQVYNSPLSIDLGRVSGSTAGHDIGKFGCTNQEQRRVPYLHYYYTDLWFNKNNIEYIRNIATNHSVWDLELENLSIESLILIYCDFRVKNISTPEGYKMGITSLSDAFDVILNKLDNVDEEKQKRYTKVYNKLKDFEDFLLDLNISIDINKDVPHMKKDKTYYSLLQGKEIIDNVKYLSIYHNIEVMHLLRTETSLDLILQSARSEKNGQTIREYLSVFEEYSTYLTQNQKLITLKFLYELLTHPDDDIRKHSSEIIGKLIAIYDNEYRKELPENVSISIDNITSKELLHKYIQLFLYPSHKIIAKHQGWIGELLSTMIGSFFENHKRKDFKILNLNTIDYICTLAQFYDKEAHDNNRLFYLIDTIKHIPFNENDSYYESFFYFLIDMCHSKEIFLRISGLNSLIYIIDSDYIKGVFIEKIEKLIKDYSYKNNSIAEDYLLVKINKKLNINKEDHYLKLSQSDLSSISLKNLKSATNPIVKKVQIEILLENALTSSEHEKFKVALHYCNLLKVSSHNHVRREAGLAILKLIHCLSYENRNEIVVELVGALELTGYQFAKYIPNYLGEIILTLRPNELDEFIKEFSFKIKTSNDTISSLLLKTVGVAVANYSIYRNQFAQDDECHNKRFMNMLGLLLNGLVHYSPKVEQMALGVIGRSIFASNKINLEEKNNIFKLIAKKILNLVSKEKNNSLLFLSNAASLHHIYKFISDYIFNKGDYCLTWPQKIAFFPGTFDPFSLSHKMIVTSVRDLGFEVYLAIDEFSWSKQTLPHKLRKNIINMSIASELDIYTYPEEFPTNIANEENLRILRDNFPYSDVNIVVGSDVIMNASAYNKEKTKDSIHSFSHIVFDRNNLLSTKESNGKLQTITDKLSAQCTVLTLSAPFEEISSTQIRSYIDENRDISSLIDPLAQRYIYENGFYRSEPQFKSPTEKLSFKVQLIENFDIDSINELSSLFRDHYEESRSTLVDFCNKPSARILILRDLHNNGQILGFSMHHWTRLNSLYNDLKNIKVSEYVRENSSGRILILDGIFINVAKNKEELEQIILTETLSFCISKDYEYAVYNNMLPQYSSNTLQEILSLQGFKRLDFSNESNPVYVTSMNSPTTLYLDIETVMKEPFKSNTYVKKAILESRKKIQKALTELYPGNLVLSFNKQILHERLIRKICAQNNVPTMPFVPKKLGKAMCVSFGNMLNRSIIPNTVTKSMHTEKMFFPHMNDFKIGPFPHYNNLDTQVKMIKAFNRPVILIDDILHKGYRNNVIHPLLQKHEVKVEKTIVGLLSARGKELMDRQGRDIDCAYYIPKLKAWFNESYLLPFFGGDTLWRGETPRRNLIPSVNLILPYTSPTYIDKASNKSIYNLSKTCIEASINILSSIENEYHNINERKLTLESLGEVFVAPRCPDQGRGMHYDLNLNPSHYLLNDLDRLSRLKQILIEK</sequence>
<dbReference type="OrthoDB" id="1703792at2"/>
<evidence type="ECO:0000256" key="7">
    <source>
        <dbReference type="ARBA" id="ARBA00022741"/>
    </source>
</evidence>
<proteinExistence type="predicted"/>
<evidence type="ECO:0000256" key="3">
    <source>
        <dbReference type="ARBA" id="ARBA00012389"/>
    </source>
</evidence>
<dbReference type="InterPro" id="IPR014729">
    <property type="entry name" value="Rossmann-like_a/b/a_fold"/>
</dbReference>
<dbReference type="InterPro" id="IPR016024">
    <property type="entry name" value="ARM-type_fold"/>
</dbReference>
<dbReference type="GO" id="GO:0005524">
    <property type="term" value="F:ATP binding"/>
    <property type="evidence" value="ECO:0007669"/>
    <property type="project" value="UniProtKB-KW"/>
</dbReference>
<keyword evidence="8" id="KW-0067">ATP-binding</keyword>
<gene>
    <name evidence="12" type="ORF">CCE28_11780</name>
</gene>
<evidence type="ECO:0000256" key="10">
    <source>
        <dbReference type="ARBA" id="ARBA00048721"/>
    </source>
</evidence>
<keyword evidence="6" id="KW-0548">Nucleotidyltransferase</keyword>
<evidence type="ECO:0000256" key="6">
    <source>
        <dbReference type="ARBA" id="ARBA00022695"/>
    </source>
</evidence>
<evidence type="ECO:0000313" key="12">
    <source>
        <dbReference type="EMBL" id="PAB59192.1"/>
    </source>
</evidence>
<dbReference type="InterPro" id="IPR005248">
    <property type="entry name" value="NadD/NMNAT"/>
</dbReference>
<comment type="caution">
    <text evidence="12">The sequence shown here is derived from an EMBL/GenBank/DDBJ whole genome shotgun (WGS) entry which is preliminary data.</text>
</comment>